<dbReference type="OrthoDB" id="193467at2759"/>
<reference evidence="2" key="1">
    <citation type="journal article" date="2020" name="Stud. Mycol.">
        <title>101 Dothideomycetes genomes: a test case for predicting lifestyles and emergence of pathogens.</title>
        <authorList>
            <person name="Haridas S."/>
            <person name="Albert R."/>
            <person name="Binder M."/>
            <person name="Bloem J."/>
            <person name="Labutti K."/>
            <person name="Salamov A."/>
            <person name="Andreopoulos B."/>
            <person name="Baker S."/>
            <person name="Barry K."/>
            <person name="Bills G."/>
            <person name="Bluhm B."/>
            <person name="Cannon C."/>
            <person name="Castanera R."/>
            <person name="Culley D."/>
            <person name="Daum C."/>
            <person name="Ezra D."/>
            <person name="Gonzalez J."/>
            <person name="Henrissat B."/>
            <person name="Kuo A."/>
            <person name="Liang C."/>
            <person name="Lipzen A."/>
            <person name="Lutzoni F."/>
            <person name="Magnuson J."/>
            <person name="Mondo S."/>
            <person name="Nolan M."/>
            <person name="Ohm R."/>
            <person name="Pangilinan J."/>
            <person name="Park H.-J."/>
            <person name="Ramirez L."/>
            <person name="Alfaro M."/>
            <person name="Sun H."/>
            <person name="Tritt A."/>
            <person name="Yoshinaga Y."/>
            <person name="Zwiers L.-H."/>
            <person name="Turgeon B."/>
            <person name="Goodwin S."/>
            <person name="Spatafora J."/>
            <person name="Crous P."/>
            <person name="Grigoriev I."/>
        </authorList>
    </citation>
    <scope>NUCLEOTIDE SEQUENCE</scope>
    <source>
        <strain evidence="2">CBS 122681</strain>
    </source>
</reference>
<feature type="compositionally biased region" description="Low complexity" evidence="1">
    <location>
        <begin position="19"/>
        <end position="35"/>
    </location>
</feature>
<evidence type="ECO:0000256" key="1">
    <source>
        <dbReference type="SAM" id="MobiDB-lite"/>
    </source>
</evidence>
<evidence type="ECO:0000313" key="3">
    <source>
        <dbReference type="Proteomes" id="UP000799324"/>
    </source>
</evidence>
<gene>
    <name evidence="2" type="ORF">K491DRAFT_711507</name>
</gene>
<evidence type="ECO:0000313" key="2">
    <source>
        <dbReference type="EMBL" id="KAF2660600.1"/>
    </source>
</evidence>
<dbReference type="Proteomes" id="UP000799324">
    <property type="component" value="Unassembled WGS sequence"/>
</dbReference>
<feature type="region of interest" description="Disordered" evidence="1">
    <location>
        <begin position="1"/>
        <end position="124"/>
    </location>
</feature>
<dbReference type="AlphaFoldDB" id="A0A6A6TL77"/>
<feature type="compositionally biased region" description="Basic and acidic residues" evidence="1">
    <location>
        <begin position="45"/>
        <end position="61"/>
    </location>
</feature>
<dbReference type="EMBL" id="MU004298">
    <property type="protein sequence ID" value="KAF2660600.1"/>
    <property type="molecule type" value="Genomic_DNA"/>
</dbReference>
<sequence length="278" mass="31062">MPKKHAPSYTHTKPSYVHPSLQSSRSASSSAPAEPQTVTQRIQQLRREQTPRASSSRRDEVTEIVSSRTLPKQVRQVLHMAEVDSPPPKPGNRTSRAPRRGGARPPPGPAAPSSWLQTSRHAPPHIRNLKKYRTGGDMGPARFCALAQVHDAEYKRLPPPRSLVHHCLKTLASHWEDLVEYEQHYLHELPVPLKEALLSYLTIYGARDCLDMRSLKTLFSNNPEGEGHNGAEDIRFLDLTGLLRMNEFHARAQGNHANGVSVNMGEDWLEAGDVGWPV</sequence>
<name>A0A6A6TL77_9PLEO</name>
<protein>
    <submittedName>
        <fullName evidence="2">Uncharacterized protein</fullName>
    </submittedName>
</protein>
<proteinExistence type="predicted"/>
<organism evidence="2 3">
    <name type="scientific">Lophiostoma macrostomum CBS 122681</name>
    <dbReference type="NCBI Taxonomy" id="1314788"/>
    <lineage>
        <taxon>Eukaryota</taxon>
        <taxon>Fungi</taxon>
        <taxon>Dikarya</taxon>
        <taxon>Ascomycota</taxon>
        <taxon>Pezizomycotina</taxon>
        <taxon>Dothideomycetes</taxon>
        <taxon>Pleosporomycetidae</taxon>
        <taxon>Pleosporales</taxon>
        <taxon>Lophiostomataceae</taxon>
        <taxon>Lophiostoma</taxon>
    </lineage>
</organism>
<keyword evidence="3" id="KW-1185">Reference proteome</keyword>
<accession>A0A6A6TL77</accession>